<dbReference type="EMBL" id="JARJLM010000683">
    <property type="protein sequence ID" value="MDF3839506.1"/>
    <property type="molecule type" value="Genomic_DNA"/>
</dbReference>
<accession>A0ABT6B3R9</accession>
<name>A0ABT6B3R9_9BURK</name>
<gene>
    <name evidence="2" type="ORF">P3W85_42205</name>
</gene>
<reference evidence="2 3" key="1">
    <citation type="submission" date="2023-03" db="EMBL/GenBank/DDBJ databases">
        <title>Draft assemblies of triclosan tolerant bacteria isolated from returned activated sludge.</title>
        <authorList>
            <person name="Van Hamelsveld S."/>
        </authorList>
    </citation>
    <scope>NUCLEOTIDE SEQUENCE [LARGE SCALE GENOMIC DNA]</scope>
    <source>
        <strain evidence="2 3">GW210010_S58</strain>
    </source>
</reference>
<feature type="region of interest" description="Disordered" evidence="1">
    <location>
        <begin position="518"/>
        <end position="564"/>
    </location>
</feature>
<keyword evidence="3" id="KW-1185">Reference proteome</keyword>
<comment type="caution">
    <text evidence="2">The sequence shown here is derived from an EMBL/GenBank/DDBJ whole genome shotgun (WGS) entry which is preliminary data.</text>
</comment>
<sequence>MLAFNPGIAMQPGKAPNLSLTRSEFAAVRAYVQGMPAAMVADRYLSDDSDDDAGGESALRLLLALRDRMVQLAHLHNRQDLAELLEMGPGRSNRGMDRRVEALAELERLGTAQPRADHGIELWFSPALARRLRAQKISNLHILVELANRHGNAWWRSVPRIGSLAGAVINRWLADHRGVVKDEQGRPLLRDHVGARGRLAETALGPQLRQLVPFELMRDEETGTGCDHPPISDSRVTHRSDLAAVRAWLSANSAQRSTWLAYRKEAERLLLWAAVQRKKPLGMLDRQDRQDFFVFLRNPGPVHLWVGPRASRESAAWRPFTGPLSESSVLHASRILGALYEWLQTQGHVSAHAWQPEARSRLPQRAAAPATVGSMLDEAALARFLDWLAKQGRDPDGVRYRAAEAAVRLLQEQHIGFASLTNFTHDQLRGSDAESPAGVDGLGEATRMAMARHWRDRGLDWDNRAAEPIVMVGPPRLPPTGRAMRKADRAPGAGYSVRGLHALLSQAIERYREDVEEEFAARSPRDLAGRRTRAKPLGNQGEKAAVPVVVPTGAEDRDGAATAG</sequence>
<protein>
    <submittedName>
        <fullName evidence="2">Phage integrase family protein</fullName>
    </submittedName>
</protein>
<evidence type="ECO:0000313" key="3">
    <source>
        <dbReference type="Proteomes" id="UP001216674"/>
    </source>
</evidence>
<dbReference type="RefSeq" id="WP_276269191.1">
    <property type="nucleotide sequence ID" value="NZ_JARJLM010000683.1"/>
</dbReference>
<feature type="compositionally biased region" description="Basic and acidic residues" evidence="1">
    <location>
        <begin position="518"/>
        <end position="529"/>
    </location>
</feature>
<evidence type="ECO:0000313" key="2">
    <source>
        <dbReference type="EMBL" id="MDF3839506.1"/>
    </source>
</evidence>
<dbReference type="Pfam" id="PF12482">
    <property type="entry name" value="DUF3701"/>
    <property type="match status" value="1"/>
</dbReference>
<feature type="compositionally biased region" description="Basic and acidic residues" evidence="1">
    <location>
        <begin position="554"/>
        <end position="564"/>
    </location>
</feature>
<dbReference type="InterPro" id="IPR022169">
    <property type="entry name" value="DUF3701"/>
</dbReference>
<proteinExistence type="predicted"/>
<evidence type="ECO:0000256" key="1">
    <source>
        <dbReference type="SAM" id="MobiDB-lite"/>
    </source>
</evidence>
<organism evidence="2 3">
    <name type="scientific">Cupriavidus basilensis</name>
    <dbReference type="NCBI Taxonomy" id="68895"/>
    <lineage>
        <taxon>Bacteria</taxon>
        <taxon>Pseudomonadati</taxon>
        <taxon>Pseudomonadota</taxon>
        <taxon>Betaproteobacteria</taxon>
        <taxon>Burkholderiales</taxon>
        <taxon>Burkholderiaceae</taxon>
        <taxon>Cupriavidus</taxon>
    </lineage>
</organism>
<dbReference type="Proteomes" id="UP001216674">
    <property type="component" value="Unassembled WGS sequence"/>
</dbReference>